<accession>A0AAV4MTZ3</accession>
<comment type="caution">
    <text evidence="1">The sequence shown here is derived from an EMBL/GenBank/DDBJ whole genome shotgun (WGS) entry which is preliminary data.</text>
</comment>
<dbReference type="AlphaFoldDB" id="A0AAV4MTZ3"/>
<evidence type="ECO:0000313" key="1">
    <source>
        <dbReference type="EMBL" id="GIX75405.1"/>
    </source>
</evidence>
<name>A0AAV4MTZ3_CAEEX</name>
<gene>
    <name evidence="1" type="ORF">CEXT_612111</name>
</gene>
<protein>
    <submittedName>
        <fullName evidence="1">Uncharacterized protein</fullName>
    </submittedName>
</protein>
<sequence>MPTKTVHWEILLIPPCFLKLPGKFPTQILSQRLQLLILNQIAASPNIQQRNYSKLPAVACSQTLEFPDSALLLWCRRKGWQQFLHHAVGSIEYPWLARRR</sequence>
<dbReference type="EMBL" id="BPLR01002584">
    <property type="protein sequence ID" value="GIX75405.1"/>
    <property type="molecule type" value="Genomic_DNA"/>
</dbReference>
<organism evidence="1 2">
    <name type="scientific">Caerostris extrusa</name>
    <name type="common">Bark spider</name>
    <name type="synonym">Caerostris bankana</name>
    <dbReference type="NCBI Taxonomy" id="172846"/>
    <lineage>
        <taxon>Eukaryota</taxon>
        <taxon>Metazoa</taxon>
        <taxon>Ecdysozoa</taxon>
        <taxon>Arthropoda</taxon>
        <taxon>Chelicerata</taxon>
        <taxon>Arachnida</taxon>
        <taxon>Araneae</taxon>
        <taxon>Araneomorphae</taxon>
        <taxon>Entelegynae</taxon>
        <taxon>Araneoidea</taxon>
        <taxon>Araneidae</taxon>
        <taxon>Caerostris</taxon>
    </lineage>
</organism>
<keyword evidence="2" id="KW-1185">Reference proteome</keyword>
<proteinExistence type="predicted"/>
<reference evidence="1 2" key="1">
    <citation type="submission" date="2021-06" db="EMBL/GenBank/DDBJ databases">
        <title>Caerostris extrusa draft genome.</title>
        <authorList>
            <person name="Kono N."/>
            <person name="Arakawa K."/>
        </authorList>
    </citation>
    <scope>NUCLEOTIDE SEQUENCE [LARGE SCALE GENOMIC DNA]</scope>
</reference>
<dbReference type="Proteomes" id="UP001054945">
    <property type="component" value="Unassembled WGS sequence"/>
</dbReference>
<evidence type="ECO:0000313" key="2">
    <source>
        <dbReference type="Proteomes" id="UP001054945"/>
    </source>
</evidence>